<evidence type="ECO:0000313" key="1">
    <source>
        <dbReference type="EMBL" id="OCT55537.1"/>
    </source>
</evidence>
<dbReference type="Proteomes" id="UP000694892">
    <property type="component" value="Unassembled WGS sequence"/>
</dbReference>
<dbReference type="Gene3D" id="3.30.420.10">
    <property type="entry name" value="Ribonuclease H-like superfamily/Ribonuclease H"/>
    <property type="match status" value="1"/>
</dbReference>
<evidence type="ECO:0008006" key="2">
    <source>
        <dbReference type="Google" id="ProtNLM"/>
    </source>
</evidence>
<reference evidence="1" key="1">
    <citation type="submission" date="2016-05" db="EMBL/GenBank/DDBJ databases">
        <title>WGS assembly of Xenopus laevis.</title>
        <authorList>
            <person name="Session A."/>
            <person name="Uno Y."/>
            <person name="Kwon T."/>
            <person name="Chapman J."/>
            <person name="Toyoda A."/>
            <person name="Takahashi S."/>
            <person name="Fukui A."/>
            <person name="Hikosaka A."/>
            <person name="Putnam N."/>
            <person name="Stites J."/>
            <person name="Van Heeringen S."/>
            <person name="Quigley I."/>
            <person name="Heinz S."/>
            <person name="Hellsten U."/>
            <person name="Lyons J."/>
            <person name="Suzuki A."/>
            <person name="Kondo M."/>
            <person name="Ogino H."/>
            <person name="Ochi H."/>
            <person name="Bogdanovic O."/>
            <person name="Lister R."/>
            <person name="Georgiou G."/>
            <person name="Paranjpe S."/>
            <person name="Van Kruijsbergen I."/>
            <person name="Mozaffari S."/>
            <person name="Shu S."/>
            <person name="Schmutz J."/>
            <person name="Jenkins J."/>
            <person name="Grimwood J."/>
            <person name="Carlson J."/>
            <person name="Mitros T."/>
            <person name="Simakov O."/>
            <person name="Heald R."/>
            <person name="Miller K."/>
            <person name="Haudenschild C."/>
            <person name="Kuroki Y."/>
            <person name="Tanaka T."/>
            <person name="Michiue T."/>
            <person name="Watanabe M."/>
            <person name="Kinoshita T."/>
            <person name="Ohta Y."/>
            <person name="Mawaribuchi S."/>
            <person name="Suzuki Y."/>
            <person name="Haramoto Y."/>
            <person name="Yamamoto T."/>
            <person name="Takagi C."/>
            <person name="Kitzman J."/>
            <person name="Shendure J."/>
            <person name="Nakayama T."/>
            <person name="Izutsu Y."/>
            <person name="Robert J."/>
            <person name="Dichmann D."/>
            <person name="Flajnik M."/>
            <person name="Houston D."/>
            <person name="Marcotte E."/>
            <person name="Wallingford J."/>
            <person name="Ito Y."/>
            <person name="Asashima M."/>
            <person name="Ueno N."/>
            <person name="Matsuda Y."/>
            <person name="Jan Veenstra G."/>
            <person name="Fujiyama A."/>
            <person name="Harland R."/>
            <person name="Taira M."/>
            <person name="Rokhsar D.S."/>
        </authorList>
    </citation>
    <scope>NUCLEOTIDE SEQUENCE</scope>
    <source>
        <strain evidence="1">J</strain>
        <tissue evidence="1">Blood</tissue>
    </source>
</reference>
<dbReference type="GO" id="GO:0003676">
    <property type="term" value="F:nucleic acid binding"/>
    <property type="evidence" value="ECO:0007669"/>
    <property type="project" value="InterPro"/>
</dbReference>
<sequence>MNRTIKRRLVKALLEKGSSWVTSLPAVLMGIRATEATSTGITPFEIMTGRKMPLCLPNEPLVSEPIKNAIARDLFLQQVQQNLKELLPYAAIRLHKPYLQGETPMPSVGEMVMVKVFRHVGPWDANWEGPYRVLEVMGNTM</sequence>
<accession>A0A974BP75</accession>
<name>A0A974BP75_XENLA</name>
<proteinExistence type="predicted"/>
<dbReference type="EMBL" id="KV485137">
    <property type="protein sequence ID" value="OCT55537.1"/>
    <property type="molecule type" value="Genomic_DNA"/>
</dbReference>
<organism evidence="1">
    <name type="scientific">Xenopus laevis</name>
    <name type="common">African clawed frog</name>
    <dbReference type="NCBI Taxonomy" id="8355"/>
    <lineage>
        <taxon>Eukaryota</taxon>
        <taxon>Metazoa</taxon>
        <taxon>Chordata</taxon>
        <taxon>Craniata</taxon>
        <taxon>Vertebrata</taxon>
        <taxon>Euteleostomi</taxon>
        <taxon>Amphibia</taxon>
        <taxon>Batrachia</taxon>
        <taxon>Anura</taxon>
        <taxon>Pipoidea</taxon>
        <taxon>Pipidae</taxon>
        <taxon>Xenopodinae</taxon>
        <taxon>Xenopus</taxon>
        <taxon>Xenopus</taxon>
    </lineage>
</organism>
<gene>
    <name evidence="1" type="ORF">XELAEV_18001264mg</name>
</gene>
<dbReference type="AlphaFoldDB" id="A0A974BP75"/>
<dbReference type="InterPro" id="IPR036397">
    <property type="entry name" value="RNaseH_sf"/>
</dbReference>
<protein>
    <recommendedName>
        <fullName evidence="2">Murine leukemia virus integrase C-terminal domain-containing protein</fullName>
    </recommendedName>
</protein>